<evidence type="ECO:0000313" key="2">
    <source>
        <dbReference type="Proteomes" id="UP001153332"/>
    </source>
</evidence>
<dbReference type="EMBL" id="JAPUUL010000454">
    <property type="protein sequence ID" value="KAJ8130641.1"/>
    <property type="molecule type" value="Genomic_DNA"/>
</dbReference>
<name>A0ACC2JSZ6_9PEZI</name>
<sequence length="243" mass="27641">MSDSQSIRDSMRNAWNSERLIYRALQDNDDDHTFMHEAIAGDPVGFSLAYPESFRPQSKIMTASLLSMLRRKSLSVVICLSTDESSRIRNKGGFDPPGTQEAEPGIGLATEDTSAKRQTSAQVPIGILTLTAQEQEQHHHRKTMLGINIINDHQGRGYGPEAINWALDWAFKFGGMHRVGLACYGYNDRAQRLYERLGFVKEGTVRECHWFNRAWHDEIYYGMLESEWEKIRSLQQSTSGRGQ</sequence>
<comment type="caution">
    <text evidence="1">The sequence shown here is derived from an EMBL/GenBank/DDBJ whole genome shotgun (WGS) entry which is preliminary data.</text>
</comment>
<gene>
    <name evidence="1" type="ORF">O1611_g2986</name>
</gene>
<reference evidence="1" key="1">
    <citation type="submission" date="2022-12" db="EMBL/GenBank/DDBJ databases">
        <title>Genome Sequence of Lasiodiplodia mahajangana.</title>
        <authorList>
            <person name="Buettner E."/>
        </authorList>
    </citation>
    <scope>NUCLEOTIDE SEQUENCE</scope>
    <source>
        <strain evidence="1">VT137</strain>
    </source>
</reference>
<evidence type="ECO:0000313" key="1">
    <source>
        <dbReference type="EMBL" id="KAJ8130641.1"/>
    </source>
</evidence>
<proteinExistence type="predicted"/>
<protein>
    <submittedName>
        <fullName evidence="1">Uncharacterized protein</fullName>
    </submittedName>
</protein>
<keyword evidence="2" id="KW-1185">Reference proteome</keyword>
<accession>A0ACC2JSZ6</accession>
<organism evidence="1 2">
    <name type="scientific">Lasiodiplodia mahajangana</name>
    <dbReference type="NCBI Taxonomy" id="1108764"/>
    <lineage>
        <taxon>Eukaryota</taxon>
        <taxon>Fungi</taxon>
        <taxon>Dikarya</taxon>
        <taxon>Ascomycota</taxon>
        <taxon>Pezizomycotina</taxon>
        <taxon>Dothideomycetes</taxon>
        <taxon>Dothideomycetes incertae sedis</taxon>
        <taxon>Botryosphaeriales</taxon>
        <taxon>Botryosphaeriaceae</taxon>
        <taxon>Lasiodiplodia</taxon>
    </lineage>
</organism>
<dbReference type="Proteomes" id="UP001153332">
    <property type="component" value="Unassembled WGS sequence"/>
</dbReference>